<dbReference type="InterPro" id="IPR016024">
    <property type="entry name" value="ARM-type_fold"/>
</dbReference>
<feature type="compositionally biased region" description="Polar residues" evidence="1">
    <location>
        <begin position="30"/>
        <end position="46"/>
    </location>
</feature>
<evidence type="ECO:0000256" key="1">
    <source>
        <dbReference type="SAM" id="MobiDB-lite"/>
    </source>
</evidence>
<feature type="region of interest" description="Disordered" evidence="1">
    <location>
        <begin position="30"/>
        <end position="100"/>
    </location>
</feature>
<name>A0A517VNS8_9PLAN</name>
<gene>
    <name evidence="2" type="ORF">V144x_00990</name>
</gene>
<dbReference type="Pfam" id="PF13646">
    <property type="entry name" value="HEAT_2"/>
    <property type="match status" value="1"/>
</dbReference>
<dbReference type="EMBL" id="CP037920">
    <property type="protein sequence ID" value="QDT94668.1"/>
    <property type="molecule type" value="Genomic_DNA"/>
</dbReference>
<proteinExistence type="predicted"/>
<feature type="region of interest" description="Disordered" evidence="1">
    <location>
        <begin position="220"/>
        <end position="273"/>
    </location>
</feature>
<evidence type="ECO:0000313" key="3">
    <source>
        <dbReference type="Proteomes" id="UP000318704"/>
    </source>
</evidence>
<evidence type="ECO:0008006" key="4">
    <source>
        <dbReference type="Google" id="ProtNLM"/>
    </source>
</evidence>
<feature type="compositionally biased region" description="Basic and acidic residues" evidence="1">
    <location>
        <begin position="77"/>
        <end position="87"/>
    </location>
</feature>
<dbReference type="AlphaFoldDB" id="A0A517VNS8"/>
<dbReference type="KEGG" id="gaw:V144x_00990"/>
<protein>
    <recommendedName>
        <fullName evidence="4">HEAT repeat protein</fullName>
    </recommendedName>
</protein>
<dbReference type="SUPFAM" id="SSF48371">
    <property type="entry name" value="ARM repeat"/>
    <property type="match status" value="1"/>
</dbReference>
<dbReference type="Gene3D" id="1.25.10.10">
    <property type="entry name" value="Leucine-rich Repeat Variant"/>
    <property type="match status" value="1"/>
</dbReference>
<dbReference type="InterPro" id="IPR011989">
    <property type="entry name" value="ARM-like"/>
</dbReference>
<dbReference type="Proteomes" id="UP000318704">
    <property type="component" value="Chromosome"/>
</dbReference>
<reference evidence="2 3" key="1">
    <citation type="submission" date="2019-03" db="EMBL/GenBank/DDBJ databases">
        <title>Deep-cultivation of Planctomycetes and their phenomic and genomic characterization uncovers novel biology.</title>
        <authorList>
            <person name="Wiegand S."/>
            <person name="Jogler M."/>
            <person name="Boedeker C."/>
            <person name="Pinto D."/>
            <person name="Vollmers J."/>
            <person name="Rivas-Marin E."/>
            <person name="Kohn T."/>
            <person name="Peeters S.H."/>
            <person name="Heuer A."/>
            <person name="Rast P."/>
            <person name="Oberbeckmann S."/>
            <person name="Bunk B."/>
            <person name="Jeske O."/>
            <person name="Meyerdierks A."/>
            <person name="Storesund J.E."/>
            <person name="Kallscheuer N."/>
            <person name="Luecker S."/>
            <person name="Lage O.M."/>
            <person name="Pohl T."/>
            <person name="Merkel B.J."/>
            <person name="Hornburger P."/>
            <person name="Mueller R.-W."/>
            <person name="Bruemmer F."/>
            <person name="Labrenz M."/>
            <person name="Spormann A.M."/>
            <person name="Op den Camp H."/>
            <person name="Overmann J."/>
            <person name="Amann R."/>
            <person name="Jetten M.S.M."/>
            <person name="Mascher T."/>
            <person name="Medema M.H."/>
            <person name="Devos D.P."/>
            <person name="Kaster A.-K."/>
            <person name="Ovreas L."/>
            <person name="Rohde M."/>
            <person name="Galperin M.Y."/>
            <person name="Jogler C."/>
        </authorList>
    </citation>
    <scope>NUCLEOTIDE SEQUENCE [LARGE SCALE GENOMIC DNA]</scope>
    <source>
        <strain evidence="2 3">V144</strain>
    </source>
</reference>
<sequence length="472" mass="51822">MLALPHQAIFFTFLISFTLILSGCGGSNSNNQRSAKSNPFAPSNGNFAPARPQSIKRPKTKQGQQSPSKNSNTISKHKTDTVKKTSKPEVNGTSNQTNIITETSKRTLDSNSPGVAIIVRGVSGDEPVALPILQKEIRSSILNPSTNNLQKQGALTESSQQDFENFVFNKQLVVVVRPVPNDLFAFAQKLNWGKVKDIDLQNRIITVETQLQQLNSTALKKKTAPMQSEPPVKISANTNSLKSNAAENPSKPTMKTPEKKPTNSNDRDLKPRPGEETIDWALRVIAGSSPFAHDTACKELARMKPDDSQLQRVSSVLAATLPLAKEGFRMKEHVNAMAVWYTKEATMAFAVLLADEKSVLVREEIIELLPKINSETTAEVLAGRLSNREDLKDARQALKIMGQIAEKPVIRLLNHPDSSLRIEACKILQSIGTQEAVEALKIRAEVEESNVVKQLLSETQAGIQTKLSNPEK</sequence>
<feature type="compositionally biased region" description="Basic and acidic residues" evidence="1">
    <location>
        <begin position="256"/>
        <end position="273"/>
    </location>
</feature>
<organism evidence="2 3">
    <name type="scientific">Gimesia aquarii</name>
    <dbReference type="NCBI Taxonomy" id="2527964"/>
    <lineage>
        <taxon>Bacteria</taxon>
        <taxon>Pseudomonadati</taxon>
        <taxon>Planctomycetota</taxon>
        <taxon>Planctomycetia</taxon>
        <taxon>Planctomycetales</taxon>
        <taxon>Planctomycetaceae</taxon>
        <taxon>Gimesia</taxon>
    </lineage>
</organism>
<feature type="compositionally biased region" description="Polar residues" evidence="1">
    <location>
        <begin position="61"/>
        <end position="74"/>
    </location>
</feature>
<feature type="compositionally biased region" description="Polar residues" evidence="1">
    <location>
        <begin position="91"/>
        <end position="100"/>
    </location>
</feature>
<feature type="compositionally biased region" description="Polar residues" evidence="1">
    <location>
        <begin position="235"/>
        <end position="247"/>
    </location>
</feature>
<evidence type="ECO:0000313" key="2">
    <source>
        <dbReference type="EMBL" id="QDT94668.1"/>
    </source>
</evidence>
<accession>A0A517VNS8</accession>
<dbReference type="RefSeq" id="WP_144979761.1">
    <property type="nucleotide sequence ID" value="NZ_CP037920.1"/>
</dbReference>